<evidence type="ECO:0000313" key="2">
    <source>
        <dbReference type="EMBL" id="PTB59929.1"/>
    </source>
</evidence>
<dbReference type="GO" id="GO:0016747">
    <property type="term" value="F:acyltransferase activity, transferring groups other than amino-acyl groups"/>
    <property type="evidence" value="ECO:0007669"/>
    <property type="project" value="InterPro"/>
</dbReference>
<protein>
    <recommendedName>
        <fullName evidence="1">N-acetyltransferase domain-containing protein</fullName>
    </recommendedName>
</protein>
<dbReference type="RefSeq" id="XP_024779606.1">
    <property type="nucleotide sequence ID" value="XM_024911497.1"/>
</dbReference>
<proteinExistence type="predicted"/>
<dbReference type="Proteomes" id="UP000241690">
    <property type="component" value="Unassembled WGS sequence"/>
</dbReference>
<dbReference type="CDD" id="cd04301">
    <property type="entry name" value="NAT_SF"/>
    <property type="match status" value="1"/>
</dbReference>
<evidence type="ECO:0000259" key="1">
    <source>
        <dbReference type="PROSITE" id="PS51186"/>
    </source>
</evidence>
<evidence type="ECO:0000313" key="3">
    <source>
        <dbReference type="Proteomes" id="UP000241690"/>
    </source>
</evidence>
<dbReference type="InterPro" id="IPR055100">
    <property type="entry name" value="GNAT_LYC1-like"/>
</dbReference>
<sequence length="368" mass="40648">MAFSFSTTVQGPSGPLSVVFGEGTPEQHLACCEVIVASYAPSFPASAIAEQEEYLSQHPLTLNQNTRFWCISLNDDTKSVLALCKTIRRRFLVKDSESMREESGYCISTVATHPQYRRLGLATLLIEQVAKWLDGPGDAAASMLYTSVGDFYVRSGWQMIPSIISNITNIPDDLQSGDRAGLPSTRLLANEEIPALCERDVADLKANFKKTTVGPDEVHVAVIPSAEMISWLFEWGDFLNTKLRGGESPYVHGAMCEAADTWIYWHYGFKHLAISRVRTPPDAGEGSPEVLASLLLNALEEARNWKYPKVIVWEPSAELIAAMDLISKTAGVEVETVARPNSITSLRWKNSDETKKTTLHLNEVYASC</sequence>
<dbReference type="Pfam" id="PF00583">
    <property type="entry name" value="Acetyltransf_1"/>
    <property type="match status" value="1"/>
</dbReference>
<dbReference type="SUPFAM" id="SSF55729">
    <property type="entry name" value="Acyl-CoA N-acyltransferases (Nat)"/>
    <property type="match status" value="1"/>
</dbReference>
<dbReference type="InterPro" id="IPR053013">
    <property type="entry name" value="LAT"/>
</dbReference>
<reference evidence="2 3" key="1">
    <citation type="submission" date="2016-07" db="EMBL/GenBank/DDBJ databases">
        <title>Multiple horizontal gene transfer events from other fungi enriched the ability of initially mycotrophic Trichoderma (Ascomycota) to feed on dead plant biomass.</title>
        <authorList>
            <consortium name="DOE Joint Genome Institute"/>
            <person name="Aerts A."/>
            <person name="Atanasova L."/>
            <person name="Chenthamara K."/>
            <person name="Zhang J."/>
            <person name="Grujic M."/>
            <person name="Henrissat B."/>
            <person name="Kuo A."/>
            <person name="Salamov A."/>
            <person name="Lipzen A."/>
            <person name="Labutti K."/>
            <person name="Barry K."/>
            <person name="Miao Y."/>
            <person name="Rahimi M.J."/>
            <person name="Shen Q."/>
            <person name="Grigoriev I.V."/>
            <person name="Kubicek C.P."/>
            <person name="Druzhinina I.S."/>
        </authorList>
    </citation>
    <scope>NUCLEOTIDE SEQUENCE [LARGE SCALE GENOMIC DNA]</scope>
    <source>
        <strain evidence="2 3">CBS 226.95</strain>
    </source>
</reference>
<dbReference type="GeneID" id="36620056"/>
<organism evidence="2 3">
    <name type="scientific">Trichoderma harzianum CBS 226.95</name>
    <dbReference type="NCBI Taxonomy" id="983964"/>
    <lineage>
        <taxon>Eukaryota</taxon>
        <taxon>Fungi</taxon>
        <taxon>Dikarya</taxon>
        <taxon>Ascomycota</taxon>
        <taxon>Pezizomycotina</taxon>
        <taxon>Sordariomycetes</taxon>
        <taxon>Hypocreomycetidae</taxon>
        <taxon>Hypocreales</taxon>
        <taxon>Hypocreaceae</taxon>
        <taxon>Trichoderma</taxon>
    </lineage>
</organism>
<accession>A0A2T4AS75</accession>
<keyword evidence="3" id="KW-1185">Reference proteome</keyword>
<dbReference type="PANTHER" id="PTHR34815">
    <property type="entry name" value="LYSINE ACETYLTRANSFERASE"/>
    <property type="match status" value="1"/>
</dbReference>
<dbReference type="Gene3D" id="3.40.630.30">
    <property type="match status" value="1"/>
</dbReference>
<dbReference type="InterPro" id="IPR016181">
    <property type="entry name" value="Acyl_CoA_acyltransferase"/>
</dbReference>
<gene>
    <name evidence="2" type="ORF">M431DRAFT_103019</name>
</gene>
<dbReference type="Pfam" id="PF22998">
    <property type="entry name" value="GNAT_LYC1-like"/>
    <property type="match status" value="1"/>
</dbReference>
<dbReference type="PROSITE" id="PS51186">
    <property type="entry name" value="GNAT"/>
    <property type="match status" value="1"/>
</dbReference>
<feature type="domain" description="N-acetyltransferase" evidence="1">
    <location>
        <begin position="18"/>
        <end position="173"/>
    </location>
</feature>
<name>A0A2T4AS75_TRIHA</name>
<dbReference type="AlphaFoldDB" id="A0A2T4AS75"/>
<dbReference type="PANTHER" id="PTHR34815:SF4">
    <property type="entry name" value="N-ACETYLTRANSFERASE DOMAIN-CONTAINING PROTEIN"/>
    <property type="match status" value="1"/>
</dbReference>
<dbReference type="InterPro" id="IPR000182">
    <property type="entry name" value="GNAT_dom"/>
</dbReference>
<dbReference type="STRING" id="983964.A0A2T4AS75"/>
<dbReference type="EMBL" id="KZ679675">
    <property type="protein sequence ID" value="PTB59929.1"/>
    <property type="molecule type" value="Genomic_DNA"/>
</dbReference>